<name>A0A397V8W0_9GLOM</name>
<reference evidence="1 2" key="1">
    <citation type="submission" date="2018-06" db="EMBL/GenBank/DDBJ databases">
        <title>Comparative genomics reveals the genomic features of Rhizophagus irregularis, R. cerebriforme, R. diaphanum and Gigaspora rosea, and their symbiotic lifestyle signature.</title>
        <authorList>
            <person name="Morin E."/>
            <person name="San Clemente H."/>
            <person name="Chen E.C.H."/>
            <person name="De La Providencia I."/>
            <person name="Hainaut M."/>
            <person name="Kuo A."/>
            <person name="Kohler A."/>
            <person name="Murat C."/>
            <person name="Tang N."/>
            <person name="Roy S."/>
            <person name="Loubradou J."/>
            <person name="Henrissat B."/>
            <person name="Grigoriev I.V."/>
            <person name="Corradi N."/>
            <person name="Roux C."/>
            <person name="Martin F.M."/>
        </authorList>
    </citation>
    <scope>NUCLEOTIDE SEQUENCE [LARGE SCALE GENOMIC DNA]</scope>
    <source>
        <strain evidence="1 2">DAOM 194757</strain>
    </source>
</reference>
<evidence type="ECO:0000313" key="1">
    <source>
        <dbReference type="EMBL" id="RIB17359.1"/>
    </source>
</evidence>
<organism evidence="1 2">
    <name type="scientific">Gigaspora rosea</name>
    <dbReference type="NCBI Taxonomy" id="44941"/>
    <lineage>
        <taxon>Eukaryota</taxon>
        <taxon>Fungi</taxon>
        <taxon>Fungi incertae sedis</taxon>
        <taxon>Mucoromycota</taxon>
        <taxon>Glomeromycotina</taxon>
        <taxon>Glomeromycetes</taxon>
        <taxon>Diversisporales</taxon>
        <taxon>Gigasporaceae</taxon>
        <taxon>Gigaspora</taxon>
    </lineage>
</organism>
<dbReference type="EMBL" id="QKWP01000611">
    <property type="protein sequence ID" value="RIB17359.1"/>
    <property type="molecule type" value="Genomic_DNA"/>
</dbReference>
<evidence type="ECO:0000313" key="2">
    <source>
        <dbReference type="Proteomes" id="UP000266673"/>
    </source>
</evidence>
<dbReference type="AlphaFoldDB" id="A0A397V8W0"/>
<accession>A0A397V8W0</accession>
<keyword evidence="2" id="KW-1185">Reference proteome</keyword>
<comment type="caution">
    <text evidence="1">The sequence shown here is derived from an EMBL/GenBank/DDBJ whole genome shotgun (WGS) entry which is preliminary data.</text>
</comment>
<protein>
    <submittedName>
        <fullName evidence="1">Uncharacterized protein</fullName>
    </submittedName>
</protein>
<gene>
    <name evidence="1" type="ORF">C2G38_2037803</name>
</gene>
<dbReference type="Proteomes" id="UP000266673">
    <property type="component" value="Unassembled WGS sequence"/>
</dbReference>
<dbReference type="OrthoDB" id="2351769at2759"/>
<dbReference type="STRING" id="44941.A0A397V8W0"/>
<sequence>MAIFIWATKYMISTVAYHDLVQILLHVQFEKKHLTTNLQRLNKQREQLPLMKIHSHMIPINTKNTPSTSKDSTRVYYFSLIEHIQQILKNPSISSYLYFGPGLFNCRDFVKYYSVSETIEVGQIRSFVNVDKKMITQIQRLFSYEQIPQYL</sequence>
<proteinExistence type="predicted"/>